<dbReference type="KEGG" id="mmyr:MXMO3_02756"/>
<dbReference type="EMBL" id="CP021330">
    <property type="protein sequence ID" value="AVX05267.1"/>
    <property type="molecule type" value="Genomic_DNA"/>
</dbReference>
<keyword evidence="6" id="KW-1185">Reference proteome</keyword>
<dbReference type="SUPFAM" id="SSF54197">
    <property type="entry name" value="HIT-like"/>
    <property type="match status" value="1"/>
</dbReference>
<reference evidence="5 6" key="1">
    <citation type="submission" date="2017-05" db="EMBL/GenBank/DDBJ databases">
        <title>Genome Analysis of Maritalea myrionectae HL2708#5.</title>
        <authorList>
            <consortium name="Cotde Inc.-PKNU"/>
            <person name="Jang D."/>
            <person name="Oh H.-M."/>
        </authorList>
    </citation>
    <scope>NUCLEOTIDE SEQUENCE [LARGE SCALE GENOMIC DNA]</scope>
    <source>
        <strain evidence="5 6">HL2708#5</strain>
    </source>
</reference>
<dbReference type="PANTHER" id="PTHR46648">
    <property type="entry name" value="HIT FAMILY PROTEIN 1"/>
    <property type="match status" value="1"/>
</dbReference>
<organism evidence="5 6">
    <name type="scientific">Maritalea myrionectae</name>
    <dbReference type="NCBI Taxonomy" id="454601"/>
    <lineage>
        <taxon>Bacteria</taxon>
        <taxon>Pseudomonadati</taxon>
        <taxon>Pseudomonadota</taxon>
        <taxon>Alphaproteobacteria</taxon>
        <taxon>Hyphomicrobiales</taxon>
        <taxon>Devosiaceae</taxon>
        <taxon>Maritalea</taxon>
    </lineage>
</organism>
<evidence type="ECO:0000256" key="2">
    <source>
        <dbReference type="PIRSR" id="PIRSR601310-3"/>
    </source>
</evidence>
<name>A0A2R4MGU0_9HYPH</name>
<dbReference type="GO" id="GO:0003824">
    <property type="term" value="F:catalytic activity"/>
    <property type="evidence" value="ECO:0007669"/>
    <property type="project" value="InterPro"/>
</dbReference>
<dbReference type="AlphaFoldDB" id="A0A2R4MGU0"/>
<accession>A0A2R4MGU0</accession>
<dbReference type="Gene3D" id="3.30.428.10">
    <property type="entry name" value="HIT-like"/>
    <property type="match status" value="1"/>
</dbReference>
<sequence>MAYPTINMDLDAYVKRSRSGACFICGMIAGDPRFKHHIIYEDDDNIIFLSKYPTLPGYTIVAPKTHIVDLAEELGPTKYLDMQAKIHTVARALKDLFDAERIYILSLGSHQGNSHLHWHVVPLPHGVPYEKQQYYALMAENGILDISDDDMRAIANEIEMRYRALAP</sequence>
<dbReference type="GO" id="GO:0009117">
    <property type="term" value="P:nucleotide metabolic process"/>
    <property type="evidence" value="ECO:0007669"/>
    <property type="project" value="TreeGrafter"/>
</dbReference>
<feature type="active site" description="Tele-AMP-histidine intermediate" evidence="1">
    <location>
        <position position="117"/>
    </location>
</feature>
<dbReference type="Proteomes" id="UP000258927">
    <property type="component" value="Chromosome"/>
</dbReference>
<dbReference type="InterPro" id="IPR001310">
    <property type="entry name" value="Histidine_triad_HIT"/>
</dbReference>
<evidence type="ECO:0000313" key="5">
    <source>
        <dbReference type="EMBL" id="AVX05267.1"/>
    </source>
</evidence>
<dbReference type="PROSITE" id="PS51084">
    <property type="entry name" value="HIT_2"/>
    <property type="match status" value="1"/>
</dbReference>
<evidence type="ECO:0000313" key="6">
    <source>
        <dbReference type="Proteomes" id="UP000258927"/>
    </source>
</evidence>
<protein>
    <recommendedName>
        <fullName evidence="4">HIT domain-containing protein</fullName>
    </recommendedName>
</protein>
<feature type="short sequence motif" description="Histidine triad motif" evidence="2 3">
    <location>
        <begin position="115"/>
        <end position="119"/>
    </location>
</feature>
<dbReference type="InterPro" id="IPR036265">
    <property type="entry name" value="HIT-like_sf"/>
</dbReference>
<evidence type="ECO:0000259" key="4">
    <source>
        <dbReference type="PROSITE" id="PS51084"/>
    </source>
</evidence>
<dbReference type="InterPro" id="IPR011146">
    <property type="entry name" value="HIT-like"/>
</dbReference>
<evidence type="ECO:0000256" key="3">
    <source>
        <dbReference type="PROSITE-ProRule" id="PRU00464"/>
    </source>
</evidence>
<dbReference type="Pfam" id="PF01230">
    <property type="entry name" value="HIT"/>
    <property type="match status" value="1"/>
</dbReference>
<proteinExistence type="predicted"/>
<feature type="domain" description="HIT" evidence="4">
    <location>
        <begin position="23"/>
        <end position="130"/>
    </location>
</feature>
<dbReference type="PANTHER" id="PTHR46648:SF1">
    <property type="entry name" value="ADENOSINE 5'-MONOPHOSPHORAMIDASE HNT1"/>
    <property type="match status" value="1"/>
</dbReference>
<evidence type="ECO:0000256" key="1">
    <source>
        <dbReference type="PIRSR" id="PIRSR601310-1"/>
    </source>
</evidence>
<gene>
    <name evidence="5" type="ORF">MXMO3_02756</name>
</gene>